<dbReference type="GeneID" id="66071258"/>
<gene>
    <name evidence="1" type="ORF">E1B28_002182</name>
</gene>
<keyword evidence="2" id="KW-1185">Reference proteome</keyword>
<accession>A0A9P7RM27</accession>
<proteinExistence type="predicted"/>
<dbReference type="Gene3D" id="1.10.10.60">
    <property type="entry name" value="Homeodomain-like"/>
    <property type="match status" value="1"/>
</dbReference>
<name>A0A9P7RM27_9AGAR</name>
<reference evidence="1" key="1">
    <citation type="journal article" date="2021" name="Genome Biol. Evol.">
        <title>The assembled and annotated genome of the fairy-ring fungus Marasmius oreades.</title>
        <authorList>
            <person name="Hiltunen M."/>
            <person name="Ament-Velasquez S.L."/>
            <person name="Johannesson H."/>
        </authorList>
    </citation>
    <scope>NUCLEOTIDE SEQUENCE</scope>
    <source>
        <strain evidence="1">03SP1</strain>
    </source>
</reference>
<sequence length="200" mass="23079">MQPPTTTTQGHLEKPRTKKRVKFTPEEDVLLLDFVEQMKSKGCLPQSKVIYLELVQNKDGKWPWGQGRTAKGWSRRYQRLLRVKEAPTQAASTKLIYTTQMCKTKNHHATRRNKSQSDSNWKDGSMCQEKDIGSCSYMLGISPDNDLEEEREVEESLICHPRWRHKHKATLQEFFSRQGIGSGDDNEEAEEVTKLLCPLS</sequence>
<evidence type="ECO:0000313" key="1">
    <source>
        <dbReference type="EMBL" id="KAG7086216.1"/>
    </source>
</evidence>
<evidence type="ECO:0000313" key="2">
    <source>
        <dbReference type="Proteomes" id="UP001049176"/>
    </source>
</evidence>
<organism evidence="1 2">
    <name type="scientific">Marasmius oreades</name>
    <name type="common">fairy-ring Marasmius</name>
    <dbReference type="NCBI Taxonomy" id="181124"/>
    <lineage>
        <taxon>Eukaryota</taxon>
        <taxon>Fungi</taxon>
        <taxon>Dikarya</taxon>
        <taxon>Basidiomycota</taxon>
        <taxon>Agaricomycotina</taxon>
        <taxon>Agaricomycetes</taxon>
        <taxon>Agaricomycetidae</taxon>
        <taxon>Agaricales</taxon>
        <taxon>Marasmiineae</taxon>
        <taxon>Marasmiaceae</taxon>
        <taxon>Marasmius</taxon>
    </lineage>
</organism>
<dbReference type="InterPro" id="IPR009057">
    <property type="entry name" value="Homeodomain-like_sf"/>
</dbReference>
<dbReference type="EMBL" id="CM032190">
    <property type="protein sequence ID" value="KAG7086216.1"/>
    <property type="molecule type" value="Genomic_DNA"/>
</dbReference>
<dbReference type="RefSeq" id="XP_043002687.1">
    <property type="nucleotide sequence ID" value="XM_043159089.1"/>
</dbReference>
<dbReference type="OrthoDB" id="435460at2759"/>
<dbReference type="SUPFAM" id="SSF46689">
    <property type="entry name" value="Homeodomain-like"/>
    <property type="match status" value="1"/>
</dbReference>
<dbReference type="AlphaFoldDB" id="A0A9P7RM27"/>
<protein>
    <submittedName>
        <fullName evidence="1">Uncharacterized protein</fullName>
    </submittedName>
</protein>
<comment type="caution">
    <text evidence="1">The sequence shown here is derived from an EMBL/GenBank/DDBJ whole genome shotgun (WGS) entry which is preliminary data.</text>
</comment>
<dbReference type="KEGG" id="more:E1B28_002182"/>
<dbReference type="Proteomes" id="UP001049176">
    <property type="component" value="Chromosome 10"/>
</dbReference>